<feature type="non-terminal residue" evidence="2">
    <location>
        <position position="1"/>
    </location>
</feature>
<accession>A0A0F9K798</accession>
<gene>
    <name evidence="2" type="ORF">LCGC14_1364260</name>
</gene>
<evidence type="ECO:0000256" key="1">
    <source>
        <dbReference type="SAM" id="MobiDB-lite"/>
    </source>
</evidence>
<organism evidence="2">
    <name type="scientific">marine sediment metagenome</name>
    <dbReference type="NCBI Taxonomy" id="412755"/>
    <lineage>
        <taxon>unclassified sequences</taxon>
        <taxon>metagenomes</taxon>
        <taxon>ecological metagenomes</taxon>
    </lineage>
</organism>
<feature type="compositionally biased region" description="Polar residues" evidence="1">
    <location>
        <begin position="9"/>
        <end position="20"/>
    </location>
</feature>
<feature type="region of interest" description="Disordered" evidence="1">
    <location>
        <begin position="1"/>
        <end position="20"/>
    </location>
</feature>
<evidence type="ECO:0000313" key="2">
    <source>
        <dbReference type="EMBL" id="KKM78014.1"/>
    </source>
</evidence>
<evidence type="ECO:0008006" key="3">
    <source>
        <dbReference type="Google" id="ProtNLM"/>
    </source>
</evidence>
<dbReference type="Gene3D" id="3.30.360.10">
    <property type="entry name" value="Dihydrodipicolinate Reductase, domain 2"/>
    <property type="match status" value="1"/>
</dbReference>
<protein>
    <recommendedName>
        <fullName evidence="3">Gfo/Idh/MocA-like oxidoreductase bacterial type C-terminal domain-containing protein</fullName>
    </recommendedName>
</protein>
<comment type="caution">
    <text evidence="2">The sequence shown here is derived from an EMBL/GenBank/DDBJ whole genome shotgun (WGS) entry which is preliminary data.</text>
</comment>
<sequence length="136" mass="15088">TRVKGYAFTRQQNGGSSKNSVEIMGTDGNAIYEGNRHEITGKNPWRYRGEENDMYQSEHDALFKSIREGKAINDGEIAANSTLMGVMSRMAAYSGQTITWEEAMNSTQSLGPDQYNWDLEYNGPEIAIPGITKVLG</sequence>
<name>A0A0F9K798_9ZZZZ</name>
<reference evidence="2" key="1">
    <citation type="journal article" date="2015" name="Nature">
        <title>Complex archaea that bridge the gap between prokaryotes and eukaryotes.</title>
        <authorList>
            <person name="Spang A."/>
            <person name="Saw J.H."/>
            <person name="Jorgensen S.L."/>
            <person name="Zaremba-Niedzwiedzka K."/>
            <person name="Martijn J."/>
            <person name="Lind A.E."/>
            <person name="van Eijk R."/>
            <person name="Schleper C."/>
            <person name="Guy L."/>
            <person name="Ettema T.J."/>
        </authorList>
    </citation>
    <scope>NUCLEOTIDE SEQUENCE</scope>
</reference>
<dbReference type="AlphaFoldDB" id="A0A0F9K798"/>
<proteinExistence type="predicted"/>
<dbReference type="EMBL" id="LAZR01008557">
    <property type="protein sequence ID" value="KKM78014.1"/>
    <property type="molecule type" value="Genomic_DNA"/>
</dbReference>